<dbReference type="PRINTS" id="PR00035">
    <property type="entry name" value="HTHGNTR"/>
</dbReference>
<evidence type="ECO:0000256" key="2">
    <source>
        <dbReference type="ARBA" id="ARBA00023125"/>
    </source>
</evidence>
<keyword evidence="1" id="KW-0805">Transcription regulation</keyword>
<proteinExistence type="predicted"/>
<dbReference type="RefSeq" id="WP_147647446.1">
    <property type="nucleotide sequence ID" value="NZ_CP042806.1"/>
</dbReference>
<dbReference type="PROSITE" id="PS50949">
    <property type="entry name" value="HTH_GNTR"/>
    <property type="match status" value="1"/>
</dbReference>
<dbReference type="SMART" id="SM00895">
    <property type="entry name" value="FCD"/>
    <property type="match status" value="1"/>
</dbReference>
<dbReference type="InterPro" id="IPR036388">
    <property type="entry name" value="WH-like_DNA-bd_sf"/>
</dbReference>
<dbReference type="InterPro" id="IPR036390">
    <property type="entry name" value="WH_DNA-bd_sf"/>
</dbReference>
<evidence type="ECO:0000256" key="3">
    <source>
        <dbReference type="ARBA" id="ARBA00023163"/>
    </source>
</evidence>
<dbReference type="KEGG" id="talb:FTW19_09745"/>
<dbReference type="SUPFAM" id="SSF46785">
    <property type="entry name" value="Winged helix' DNA-binding domain"/>
    <property type="match status" value="1"/>
</dbReference>
<protein>
    <submittedName>
        <fullName evidence="5">FadR family transcriptional regulator</fullName>
    </submittedName>
</protein>
<dbReference type="CDD" id="cd07377">
    <property type="entry name" value="WHTH_GntR"/>
    <property type="match status" value="1"/>
</dbReference>
<dbReference type="PANTHER" id="PTHR43537:SF5">
    <property type="entry name" value="UXU OPERON TRANSCRIPTIONAL REGULATOR"/>
    <property type="match status" value="1"/>
</dbReference>
<dbReference type="GO" id="GO:0003700">
    <property type="term" value="F:DNA-binding transcription factor activity"/>
    <property type="evidence" value="ECO:0007669"/>
    <property type="project" value="InterPro"/>
</dbReference>
<gene>
    <name evidence="5" type="ORF">FTW19_09745</name>
</gene>
<keyword evidence="6" id="KW-1185">Reference proteome</keyword>
<evidence type="ECO:0000313" key="5">
    <source>
        <dbReference type="EMBL" id="QEE28256.1"/>
    </source>
</evidence>
<dbReference type="SMART" id="SM00345">
    <property type="entry name" value="HTH_GNTR"/>
    <property type="match status" value="1"/>
</dbReference>
<keyword evidence="2" id="KW-0238">DNA-binding</keyword>
<dbReference type="Gene3D" id="1.10.10.10">
    <property type="entry name" value="Winged helix-like DNA-binding domain superfamily/Winged helix DNA-binding domain"/>
    <property type="match status" value="1"/>
</dbReference>
<dbReference type="AlphaFoldDB" id="A0A5B9EDS2"/>
<dbReference type="InterPro" id="IPR011711">
    <property type="entry name" value="GntR_C"/>
</dbReference>
<evidence type="ECO:0000259" key="4">
    <source>
        <dbReference type="PROSITE" id="PS50949"/>
    </source>
</evidence>
<evidence type="ECO:0000313" key="6">
    <source>
        <dbReference type="Proteomes" id="UP000321820"/>
    </source>
</evidence>
<keyword evidence="3" id="KW-0804">Transcription</keyword>
<dbReference type="InterPro" id="IPR000524">
    <property type="entry name" value="Tscrpt_reg_HTH_GntR"/>
</dbReference>
<dbReference type="GO" id="GO:0003677">
    <property type="term" value="F:DNA binding"/>
    <property type="evidence" value="ECO:0007669"/>
    <property type="project" value="UniProtKB-KW"/>
</dbReference>
<reference evidence="5 6" key="1">
    <citation type="submission" date="2019-08" db="EMBL/GenBank/DDBJ databases">
        <title>Complete genome sequence of Terriglobus albidus strain ORNL.</title>
        <authorList>
            <person name="Podar M."/>
        </authorList>
    </citation>
    <scope>NUCLEOTIDE SEQUENCE [LARGE SCALE GENOMIC DNA]</scope>
    <source>
        <strain evidence="5 6">ORNL</strain>
    </source>
</reference>
<dbReference type="Pfam" id="PF07729">
    <property type="entry name" value="FCD"/>
    <property type="match status" value="1"/>
</dbReference>
<evidence type="ECO:0000256" key="1">
    <source>
        <dbReference type="ARBA" id="ARBA00023015"/>
    </source>
</evidence>
<feature type="domain" description="HTH gntR-type" evidence="4">
    <location>
        <begin position="33"/>
        <end position="101"/>
    </location>
</feature>
<dbReference type="SUPFAM" id="SSF48008">
    <property type="entry name" value="GntR ligand-binding domain-like"/>
    <property type="match status" value="1"/>
</dbReference>
<dbReference type="Gene3D" id="1.20.120.530">
    <property type="entry name" value="GntR ligand-binding domain-like"/>
    <property type="match status" value="1"/>
</dbReference>
<dbReference type="OrthoDB" id="9799482at2"/>
<sequence>MLAAPGFFVHHYDMRGRGKTRLSLMTPGGKDKGDVTHLLILRFQQMLSDGLLSPGSKLPSERELAQHFGVARSSLRQALKVLEIMGVIQQKVGDGSYLNPDASSVLAVPMEFLFLLDDISWQELMEMRLIMEPALAARAAEHANSADIALLKQSLDDFENSKGDHFQMVASDLLFHRAIFIASGNRLSERLFHLIHRAMLNVMLVTSQLVELEHTLAFHKPIFNAIKQRDAELARKLMADHLNDANNLLLRGRQRESERVLQEHLRTKRVTEKPAKVATPRRLKAST</sequence>
<name>A0A5B9EDS2_9BACT</name>
<dbReference type="Proteomes" id="UP000321820">
    <property type="component" value="Chromosome"/>
</dbReference>
<accession>A0A5B9EDS2</accession>
<dbReference type="Pfam" id="PF00392">
    <property type="entry name" value="GntR"/>
    <property type="match status" value="1"/>
</dbReference>
<dbReference type="InterPro" id="IPR008920">
    <property type="entry name" value="TF_FadR/GntR_C"/>
</dbReference>
<dbReference type="EMBL" id="CP042806">
    <property type="protein sequence ID" value="QEE28256.1"/>
    <property type="molecule type" value="Genomic_DNA"/>
</dbReference>
<dbReference type="PANTHER" id="PTHR43537">
    <property type="entry name" value="TRANSCRIPTIONAL REGULATOR, GNTR FAMILY"/>
    <property type="match status" value="1"/>
</dbReference>
<organism evidence="5 6">
    <name type="scientific">Terriglobus albidus</name>
    <dbReference type="NCBI Taxonomy" id="1592106"/>
    <lineage>
        <taxon>Bacteria</taxon>
        <taxon>Pseudomonadati</taxon>
        <taxon>Acidobacteriota</taxon>
        <taxon>Terriglobia</taxon>
        <taxon>Terriglobales</taxon>
        <taxon>Acidobacteriaceae</taxon>
        <taxon>Terriglobus</taxon>
    </lineage>
</organism>